<keyword evidence="4" id="KW-0378">Hydrolase</keyword>
<keyword evidence="5" id="KW-0720">Serine protease</keyword>
<accession>A0ABN2XKR9</accession>
<comment type="similarity">
    <text evidence="1 6">Belongs to the peptidase S14 family.</text>
</comment>
<evidence type="ECO:0000256" key="5">
    <source>
        <dbReference type="ARBA" id="ARBA00022825"/>
    </source>
</evidence>
<dbReference type="GO" id="GO:0006508">
    <property type="term" value="P:proteolysis"/>
    <property type="evidence" value="ECO:0007669"/>
    <property type="project" value="UniProtKB-KW"/>
</dbReference>
<dbReference type="CDD" id="cd07017">
    <property type="entry name" value="S14_ClpP_2"/>
    <property type="match status" value="1"/>
</dbReference>
<dbReference type="InterPro" id="IPR001907">
    <property type="entry name" value="ClpP"/>
</dbReference>
<name>A0ABN2XKR9_9MICC</name>
<dbReference type="PANTHER" id="PTHR10381:SF70">
    <property type="entry name" value="ATP-DEPENDENT CLP PROTEASE PROTEOLYTIC SUBUNIT"/>
    <property type="match status" value="1"/>
</dbReference>
<keyword evidence="3 7" id="KW-0645">Protease</keyword>
<sequence length="206" mass="22263">MTETTAAPAGSTLDEEMYRQLFERRILLLGEPLEGWNSNRLCNGLILLAAKDPRADITLLINSPGGSVPGMLAIRDCMRAIPCDVATINLGMAYSAGQFLLSSGAPGKRYAMEHSKVLLHQGSSGIAGTAMDIAIQADDLRHTRDTVLSLVAQDTGQDRDVIEQDSRRDRWFDAQEALEYGFIDHVVTGLGDIVSNLEPFTAGKGS</sequence>
<reference evidence="7 8" key="1">
    <citation type="journal article" date="2019" name="Int. J. Syst. Evol. Microbiol.">
        <title>The Global Catalogue of Microorganisms (GCM) 10K type strain sequencing project: providing services to taxonomists for standard genome sequencing and annotation.</title>
        <authorList>
            <consortium name="The Broad Institute Genomics Platform"/>
            <consortium name="The Broad Institute Genome Sequencing Center for Infectious Disease"/>
            <person name="Wu L."/>
            <person name="Ma J."/>
        </authorList>
    </citation>
    <scope>NUCLEOTIDE SEQUENCE [LARGE SCALE GENOMIC DNA]</scope>
    <source>
        <strain evidence="7 8">JCM 15914</strain>
    </source>
</reference>
<dbReference type="InterPro" id="IPR023562">
    <property type="entry name" value="ClpP/TepA"/>
</dbReference>
<dbReference type="Pfam" id="PF00574">
    <property type="entry name" value="CLP_protease"/>
    <property type="match status" value="1"/>
</dbReference>
<evidence type="ECO:0000256" key="1">
    <source>
        <dbReference type="ARBA" id="ARBA00007039"/>
    </source>
</evidence>
<evidence type="ECO:0000256" key="6">
    <source>
        <dbReference type="RuleBase" id="RU003567"/>
    </source>
</evidence>
<gene>
    <name evidence="7" type="ORF">GCM10009824_08910</name>
</gene>
<protein>
    <recommendedName>
        <fullName evidence="6">ATP-dependent Clp protease proteolytic subunit</fullName>
    </recommendedName>
</protein>
<evidence type="ECO:0000313" key="8">
    <source>
        <dbReference type="Proteomes" id="UP001500166"/>
    </source>
</evidence>
<comment type="caution">
    <text evidence="7">The sequence shown here is derived from an EMBL/GenBank/DDBJ whole genome shotgun (WGS) entry which is preliminary data.</text>
</comment>
<dbReference type="PRINTS" id="PR00127">
    <property type="entry name" value="CLPPROTEASEP"/>
</dbReference>
<evidence type="ECO:0000256" key="2">
    <source>
        <dbReference type="ARBA" id="ARBA00022490"/>
    </source>
</evidence>
<dbReference type="Proteomes" id="UP001500166">
    <property type="component" value="Unassembled WGS sequence"/>
</dbReference>
<evidence type="ECO:0000256" key="3">
    <source>
        <dbReference type="ARBA" id="ARBA00022670"/>
    </source>
</evidence>
<proteinExistence type="inferred from homology"/>
<evidence type="ECO:0000256" key="4">
    <source>
        <dbReference type="ARBA" id="ARBA00022801"/>
    </source>
</evidence>
<dbReference type="RefSeq" id="WP_344223820.1">
    <property type="nucleotide sequence ID" value="NZ_BAAAQA010000007.1"/>
</dbReference>
<keyword evidence="2" id="KW-0963">Cytoplasm</keyword>
<evidence type="ECO:0000313" key="7">
    <source>
        <dbReference type="EMBL" id="GAA2112682.1"/>
    </source>
</evidence>
<keyword evidence="8" id="KW-1185">Reference proteome</keyword>
<dbReference type="GO" id="GO:0008233">
    <property type="term" value="F:peptidase activity"/>
    <property type="evidence" value="ECO:0007669"/>
    <property type="project" value="UniProtKB-KW"/>
</dbReference>
<organism evidence="7 8">
    <name type="scientific">Kocuria atrinae</name>
    <dbReference type="NCBI Taxonomy" id="592377"/>
    <lineage>
        <taxon>Bacteria</taxon>
        <taxon>Bacillati</taxon>
        <taxon>Actinomycetota</taxon>
        <taxon>Actinomycetes</taxon>
        <taxon>Micrococcales</taxon>
        <taxon>Micrococcaceae</taxon>
        <taxon>Kocuria</taxon>
    </lineage>
</organism>
<dbReference type="SUPFAM" id="SSF52096">
    <property type="entry name" value="ClpP/crotonase"/>
    <property type="match status" value="1"/>
</dbReference>
<dbReference type="Gene3D" id="3.90.226.10">
    <property type="entry name" value="2-enoyl-CoA Hydratase, Chain A, domain 1"/>
    <property type="match status" value="1"/>
</dbReference>
<dbReference type="EMBL" id="BAAAQA010000007">
    <property type="protein sequence ID" value="GAA2112682.1"/>
    <property type="molecule type" value="Genomic_DNA"/>
</dbReference>
<dbReference type="PANTHER" id="PTHR10381">
    <property type="entry name" value="ATP-DEPENDENT CLP PROTEASE PROTEOLYTIC SUBUNIT"/>
    <property type="match status" value="1"/>
</dbReference>
<dbReference type="InterPro" id="IPR029045">
    <property type="entry name" value="ClpP/crotonase-like_dom_sf"/>
</dbReference>